<dbReference type="InterPro" id="IPR027444">
    <property type="entry name" value="H-NS_C_dom"/>
</dbReference>
<keyword evidence="4" id="KW-0238">DNA-binding</keyword>
<dbReference type="SUPFAM" id="SSF81273">
    <property type="entry name" value="H-NS histone-like proteins"/>
    <property type="match status" value="1"/>
</dbReference>
<dbReference type="GO" id="GO:0009295">
    <property type="term" value="C:nucleoid"/>
    <property type="evidence" value="ECO:0007669"/>
    <property type="project" value="UniProtKB-SubCell"/>
</dbReference>
<comment type="subcellular location">
    <subcellularLocation>
        <location evidence="1">Cytoplasm</location>
        <location evidence="1">Nucleoid</location>
    </subcellularLocation>
</comment>
<dbReference type="Pfam" id="PF00816">
    <property type="entry name" value="Histone_HNS"/>
    <property type="match status" value="1"/>
</dbReference>
<dbReference type="Gene3D" id="4.10.430.30">
    <property type="match status" value="1"/>
</dbReference>
<dbReference type="PANTHER" id="PTHR38097:SF2">
    <property type="entry name" value="DNA-BINDING PROTEIN STPA"/>
    <property type="match status" value="1"/>
</dbReference>
<reference evidence="6" key="1">
    <citation type="submission" date="2017-09" db="EMBL/GenBank/DDBJ databases">
        <title>FDA dAtabase for Regulatory Grade micrObial Sequences (FDA-ARGOS): Supporting development and validation of Infectious Disease Dx tests.</title>
        <authorList>
            <person name="Minogue T."/>
            <person name="Wolcott M."/>
            <person name="Wasieloski L."/>
            <person name="Aguilar W."/>
            <person name="Moore D."/>
            <person name="Tallon L."/>
            <person name="Sadzewicz L."/>
            <person name="Ott S."/>
            <person name="Zhao X."/>
            <person name="Nagaraj S."/>
            <person name="Vavikolanu K."/>
            <person name="Aluvathingal J."/>
            <person name="Nadendla S."/>
            <person name="Sichtig H."/>
        </authorList>
    </citation>
    <scope>NUCLEOTIDE SEQUENCE [LARGE SCALE GENOMIC DNA]</scope>
    <source>
        <strain evidence="6">FDAARGOS_390</strain>
    </source>
</reference>
<dbReference type="PANTHER" id="PTHR38097">
    <property type="match status" value="1"/>
</dbReference>
<evidence type="ECO:0000256" key="3">
    <source>
        <dbReference type="ARBA" id="ARBA00022490"/>
    </source>
</evidence>
<dbReference type="Proteomes" id="UP000220629">
    <property type="component" value="Unassembled WGS sequence"/>
</dbReference>
<gene>
    <name evidence="5" type="ORF">CRM94_16540</name>
</gene>
<accession>A0A2A7SAN9</accession>
<evidence type="ECO:0000313" key="6">
    <source>
        <dbReference type="Proteomes" id="UP000220629"/>
    </source>
</evidence>
<dbReference type="GO" id="GO:0003677">
    <property type="term" value="F:DNA binding"/>
    <property type="evidence" value="ECO:0007669"/>
    <property type="project" value="UniProtKB-KW"/>
</dbReference>
<keyword evidence="3" id="KW-0963">Cytoplasm</keyword>
<comment type="caution">
    <text evidence="5">The sequence shown here is derived from an EMBL/GenBank/DDBJ whole genome shotgun (WGS) entry which is preliminary data.</text>
</comment>
<evidence type="ECO:0000256" key="2">
    <source>
        <dbReference type="ARBA" id="ARBA00010610"/>
    </source>
</evidence>
<protein>
    <submittedName>
        <fullName evidence="5">Histone</fullName>
    </submittedName>
</protein>
<dbReference type="SMART" id="SM00528">
    <property type="entry name" value="HNS"/>
    <property type="match status" value="1"/>
</dbReference>
<dbReference type="EMBL" id="PDDY01000002">
    <property type="protein sequence ID" value="PEH40608.1"/>
    <property type="molecule type" value="Genomic_DNA"/>
</dbReference>
<comment type="similarity">
    <text evidence="2">Belongs to the histone-like protein H-NS family.</text>
</comment>
<dbReference type="RefSeq" id="WP_013700151.1">
    <property type="nucleotide sequence ID" value="NZ_CADFBX010000044.1"/>
</dbReference>
<sequence length="109" mass="12162">MTSPTKGYLALLAELEALDARIALAREAEREAAIAQIRELMKSLDIGVQDLQEKVAKRRSARASNMPLYRDPVSGKTWTGRGRQPAWLGDEPARFLIQPDLLTNQSDEN</sequence>
<proteinExistence type="inferred from homology"/>
<evidence type="ECO:0000256" key="4">
    <source>
        <dbReference type="ARBA" id="ARBA00023125"/>
    </source>
</evidence>
<name>A0A2A7SAN9_BURGA</name>
<evidence type="ECO:0000256" key="1">
    <source>
        <dbReference type="ARBA" id="ARBA00004453"/>
    </source>
</evidence>
<evidence type="ECO:0000313" key="5">
    <source>
        <dbReference type="EMBL" id="PEH40608.1"/>
    </source>
</evidence>
<organism evidence="5 6">
    <name type="scientific">Burkholderia gladioli</name>
    <name type="common">Pseudomonas marginata</name>
    <name type="synonym">Phytomonas marginata</name>
    <dbReference type="NCBI Taxonomy" id="28095"/>
    <lineage>
        <taxon>Bacteria</taxon>
        <taxon>Pseudomonadati</taxon>
        <taxon>Pseudomonadota</taxon>
        <taxon>Betaproteobacteria</taxon>
        <taxon>Burkholderiales</taxon>
        <taxon>Burkholderiaceae</taxon>
        <taxon>Burkholderia</taxon>
    </lineage>
</organism>
<dbReference type="AlphaFoldDB" id="A0A2A7SAN9"/>
<dbReference type="OMA" id="EYYGAMR"/>